<proteinExistence type="predicted"/>
<protein>
    <submittedName>
        <fullName evidence="1">Uncharacterized protein</fullName>
    </submittedName>
</protein>
<accession>A0A174CGE5</accession>
<sequence length="69" mass="8296">MTQRLKRLFMLSPKGTLMSILNTILILPQYSIFKVHFNFTDLLNILERFRVLVREPNNQRFHPGYIFTL</sequence>
<gene>
    <name evidence="1" type="ORF">ERS852491_01360</name>
</gene>
<name>A0A174CGE5_9FIRM</name>
<dbReference type="STRING" id="39482.ERS852491_01360"/>
<dbReference type="EMBL" id="CYZU01000009">
    <property type="protein sequence ID" value="CUO12661.1"/>
    <property type="molecule type" value="Genomic_DNA"/>
</dbReference>
<dbReference type="Proteomes" id="UP000095544">
    <property type="component" value="Unassembled WGS sequence"/>
</dbReference>
<reference evidence="1 2" key="1">
    <citation type="submission" date="2015-09" db="EMBL/GenBank/DDBJ databases">
        <authorList>
            <consortium name="Pathogen Informatics"/>
        </authorList>
    </citation>
    <scope>NUCLEOTIDE SEQUENCE [LARGE SCALE GENOMIC DNA]</scope>
    <source>
        <strain evidence="1 2">2789STDY5834876</strain>
    </source>
</reference>
<organism evidence="1 2">
    <name type="scientific">Faecalicatena contorta</name>
    <dbReference type="NCBI Taxonomy" id="39482"/>
    <lineage>
        <taxon>Bacteria</taxon>
        <taxon>Bacillati</taxon>
        <taxon>Bacillota</taxon>
        <taxon>Clostridia</taxon>
        <taxon>Lachnospirales</taxon>
        <taxon>Lachnospiraceae</taxon>
        <taxon>Faecalicatena</taxon>
    </lineage>
</organism>
<dbReference type="AlphaFoldDB" id="A0A174CGE5"/>
<evidence type="ECO:0000313" key="1">
    <source>
        <dbReference type="EMBL" id="CUO12661.1"/>
    </source>
</evidence>
<evidence type="ECO:0000313" key="2">
    <source>
        <dbReference type="Proteomes" id="UP000095544"/>
    </source>
</evidence>